<dbReference type="Proteomes" id="UP000299102">
    <property type="component" value="Unassembled WGS sequence"/>
</dbReference>
<dbReference type="OrthoDB" id="7196728at2759"/>
<gene>
    <name evidence="2" type="ORF">EVAR_64975_1</name>
</gene>
<accession>A0A4C1ZI68</accession>
<dbReference type="PANTHER" id="PTHR33205:SF1">
    <property type="entry name" value="TRANSMEMBRANE PROTEIN"/>
    <property type="match status" value="1"/>
</dbReference>
<reference evidence="2 3" key="1">
    <citation type="journal article" date="2019" name="Commun. Biol.">
        <title>The bagworm genome reveals a unique fibroin gene that provides high tensile strength.</title>
        <authorList>
            <person name="Kono N."/>
            <person name="Nakamura H."/>
            <person name="Ohtoshi R."/>
            <person name="Tomita M."/>
            <person name="Numata K."/>
            <person name="Arakawa K."/>
        </authorList>
    </citation>
    <scope>NUCLEOTIDE SEQUENCE [LARGE SCALE GENOMIC DNA]</scope>
</reference>
<evidence type="ECO:0000313" key="3">
    <source>
        <dbReference type="Proteomes" id="UP000299102"/>
    </source>
</evidence>
<feature type="region of interest" description="Disordered" evidence="1">
    <location>
        <begin position="229"/>
        <end position="249"/>
    </location>
</feature>
<feature type="compositionally biased region" description="Basic and acidic residues" evidence="1">
    <location>
        <begin position="236"/>
        <end position="249"/>
    </location>
</feature>
<feature type="region of interest" description="Disordered" evidence="1">
    <location>
        <begin position="49"/>
        <end position="73"/>
    </location>
</feature>
<dbReference type="AlphaFoldDB" id="A0A4C1ZI68"/>
<dbReference type="PANTHER" id="PTHR33205">
    <property type="entry name" value="TRANSMEMBRANE PROTEIN"/>
    <property type="match status" value="1"/>
</dbReference>
<evidence type="ECO:0000313" key="2">
    <source>
        <dbReference type="EMBL" id="GBP88531.1"/>
    </source>
</evidence>
<dbReference type="AntiFam" id="ANF00034">
    <property type="entry name" value="Antisense to 5.8S rRNA"/>
</dbReference>
<sequence length="442" mass="49654">MRLFTIGASYPEGNFGRNQLLDGSIGLSPLYPVQTIDLHVRIASTPRSVFQDGSCECPKRNRRRPRHAPSDVARQAQTRACSAIVRAKADYGTTTPAITNAGPTTPDAIGYDSSLVGYGVGRNVLLREKCTPPTHFCGGPVLNLSVPSFEFRRFTPERFHVLLNSLFKVLFNFPSRYSFAIGLAVIFSLRWSLPPAWGCTLKRPDSKESPSRRRAPSLRAWHPLRESGPVQEELGQETRRREPPERHMSRDRYDRAIRRWALSCSLAATEEILRRGNARRNRQRQNALLLESVRSVALWCTASPQTGVVPDVSPRTAICVRNVDVRACPAVHTMTRSWLRSSSTREPSDPPFRCCARRPIIVEWERETQAFGGPLSRSVTHRYVTERYTFQSDSQPQPNLRRCHVKSARLGNVDESPNREGPPNACVSLSQNCQSVALALEN</sequence>
<organism evidence="2 3">
    <name type="scientific">Eumeta variegata</name>
    <name type="common">Bagworm moth</name>
    <name type="synonym">Eumeta japonica</name>
    <dbReference type="NCBI Taxonomy" id="151549"/>
    <lineage>
        <taxon>Eukaryota</taxon>
        <taxon>Metazoa</taxon>
        <taxon>Ecdysozoa</taxon>
        <taxon>Arthropoda</taxon>
        <taxon>Hexapoda</taxon>
        <taxon>Insecta</taxon>
        <taxon>Pterygota</taxon>
        <taxon>Neoptera</taxon>
        <taxon>Endopterygota</taxon>
        <taxon>Lepidoptera</taxon>
        <taxon>Glossata</taxon>
        <taxon>Ditrysia</taxon>
        <taxon>Tineoidea</taxon>
        <taxon>Psychidae</taxon>
        <taxon>Oiketicinae</taxon>
        <taxon>Eumeta</taxon>
    </lineage>
</organism>
<evidence type="ECO:0000256" key="1">
    <source>
        <dbReference type="SAM" id="MobiDB-lite"/>
    </source>
</evidence>
<dbReference type="EMBL" id="BGZK01001940">
    <property type="protein sequence ID" value="GBP88531.1"/>
    <property type="molecule type" value="Genomic_DNA"/>
</dbReference>
<keyword evidence="3" id="KW-1185">Reference proteome</keyword>
<comment type="caution">
    <text evidence="2">The sequence shown here is derived from an EMBL/GenBank/DDBJ whole genome shotgun (WGS) entry which is preliminary data.</text>
</comment>
<protein>
    <submittedName>
        <fullName evidence="2">Uncharacterized protein</fullName>
    </submittedName>
</protein>
<name>A0A4C1ZI68_EUMVA</name>
<proteinExistence type="predicted"/>